<dbReference type="eggNOG" id="COG3152">
    <property type="taxonomic scope" value="Bacteria"/>
</dbReference>
<dbReference type="Pfam" id="PF05656">
    <property type="entry name" value="DUF805"/>
    <property type="match status" value="1"/>
</dbReference>
<dbReference type="PANTHER" id="PTHR34980:SF3">
    <property type="entry name" value="BLR8105 PROTEIN"/>
    <property type="match status" value="1"/>
</dbReference>
<evidence type="ECO:0008006" key="3">
    <source>
        <dbReference type="Google" id="ProtNLM"/>
    </source>
</evidence>
<dbReference type="KEGG" id="rpe:RPE_0652"/>
<dbReference type="AlphaFoldDB" id="Q07TX4"/>
<feature type="transmembrane region" description="Helical" evidence="1">
    <location>
        <begin position="83"/>
        <end position="103"/>
    </location>
</feature>
<dbReference type="GO" id="GO:0005886">
    <property type="term" value="C:plasma membrane"/>
    <property type="evidence" value="ECO:0007669"/>
    <property type="project" value="TreeGrafter"/>
</dbReference>
<feature type="transmembrane region" description="Helical" evidence="1">
    <location>
        <begin position="44"/>
        <end position="63"/>
    </location>
</feature>
<dbReference type="STRING" id="316055.RPE_0652"/>
<dbReference type="InterPro" id="IPR008523">
    <property type="entry name" value="DUF805"/>
</dbReference>
<dbReference type="EMBL" id="CP000463">
    <property type="protein sequence ID" value="ABJ04610.1"/>
    <property type="molecule type" value="Genomic_DNA"/>
</dbReference>
<evidence type="ECO:0000313" key="2">
    <source>
        <dbReference type="EMBL" id="ABJ04610.1"/>
    </source>
</evidence>
<name>Q07TX4_RHOP5</name>
<feature type="transmembrane region" description="Helical" evidence="1">
    <location>
        <begin position="115"/>
        <end position="135"/>
    </location>
</feature>
<proteinExistence type="predicted"/>
<accession>Q07TX4</accession>
<keyword evidence="1" id="KW-0472">Membrane</keyword>
<feature type="transmembrane region" description="Helical" evidence="1">
    <location>
        <begin position="141"/>
        <end position="161"/>
    </location>
</feature>
<dbReference type="HOGENOM" id="CLU_088508_0_0_5"/>
<evidence type="ECO:0000256" key="1">
    <source>
        <dbReference type="SAM" id="Phobius"/>
    </source>
</evidence>
<sequence>MSCCGTELEFRMIRRSFAGLVRETLMNLLYFLFGFDGRFNRAKYWLAVALYTAVSLGFAFFAIDTLRLLDKDSSFEFLGGGLVLWITGLSLALMVLWSSLATGVKRLHDRDKSGWWILLFLLAPIVLSGGARTLIHGGVGVLLTLASFAIGVWAIIELGFLPGTRGANLYGPDPLLPDDQTY</sequence>
<protein>
    <recommendedName>
        <fullName evidence="3">DUF805 domain-containing protein</fullName>
    </recommendedName>
</protein>
<reference evidence="2" key="1">
    <citation type="submission" date="2006-09" db="EMBL/GenBank/DDBJ databases">
        <title>Complete sequence of Rhodopseudomonas palustris BisA53.</title>
        <authorList>
            <consortium name="US DOE Joint Genome Institute"/>
            <person name="Copeland A."/>
            <person name="Lucas S."/>
            <person name="Lapidus A."/>
            <person name="Barry K."/>
            <person name="Detter J.C."/>
            <person name="Glavina del Rio T."/>
            <person name="Hammon N."/>
            <person name="Israni S."/>
            <person name="Dalin E."/>
            <person name="Tice H."/>
            <person name="Pitluck S."/>
            <person name="Chain P."/>
            <person name="Malfatti S."/>
            <person name="Shin M."/>
            <person name="Vergez L."/>
            <person name="Schmutz J."/>
            <person name="Larimer F."/>
            <person name="Land M."/>
            <person name="Hauser L."/>
            <person name="Pelletier D.A."/>
            <person name="Kyrpides N."/>
            <person name="Kim E."/>
            <person name="Harwood C.S."/>
            <person name="Oda Y."/>
            <person name="Richardson P."/>
        </authorList>
    </citation>
    <scope>NUCLEOTIDE SEQUENCE [LARGE SCALE GENOMIC DNA]</scope>
    <source>
        <strain evidence="2">BisA53</strain>
    </source>
</reference>
<gene>
    <name evidence="2" type="ordered locus">RPE_0652</name>
</gene>
<keyword evidence="1" id="KW-0812">Transmembrane</keyword>
<keyword evidence="1" id="KW-1133">Transmembrane helix</keyword>
<organism evidence="2">
    <name type="scientific">Rhodopseudomonas palustris (strain BisA53)</name>
    <dbReference type="NCBI Taxonomy" id="316055"/>
    <lineage>
        <taxon>Bacteria</taxon>
        <taxon>Pseudomonadati</taxon>
        <taxon>Pseudomonadota</taxon>
        <taxon>Alphaproteobacteria</taxon>
        <taxon>Hyphomicrobiales</taxon>
        <taxon>Nitrobacteraceae</taxon>
        <taxon>Rhodopseudomonas</taxon>
    </lineage>
</organism>
<dbReference type="PANTHER" id="PTHR34980">
    <property type="entry name" value="INNER MEMBRANE PROTEIN-RELATED-RELATED"/>
    <property type="match status" value="1"/>
</dbReference>